<comment type="caution">
    <text evidence="11">The sequence shown here is derived from an EMBL/GenBank/DDBJ whole genome shotgun (WGS) entry which is preliminary data.</text>
</comment>
<evidence type="ECO:0000313" key="11">
    <source>
        <dbReference type="EMBL" id="KAG0253887.1"/>
    </source>
</evidence>
<keyword evidence="5" id="KW-0547">Nucleotide-binding</keyword>
<dbReference type="PANTHER" id="PTHR13232">
    <property type="entry name" value="NAD(P)H-HYDRATE EPIMERASE"/>
    <property type="match status" value="1"/>
</dbReference>
<comment type="catalytic activity">
    <reaction evidence="1">
        <text>(6R)-NADHX = (6S)-NADHX</text>
        <dbReference type="Rhea" id="RHEA:32215"/>
        <dbReference type="ChEBI" id="CHEBI:64074"/>
        <dbReference type="ChEBI" id="CHEBI:64075"/>
        <dbReference type="EC" id="5.1.99.6"/>
    </reaction>
</comment>
<evidence type="ECO:0000259" key="10">
    <source>
        <dbReference type="PROSITE" id="PS51385"/>
    </source>
</evidence>
<dbReference type="Proteomes" id="UP000726737">
    <property type="component" value="Unassembled WGS sequence"/>
</dbReference>
<dbReference type="AlphaFoldDB" id="A0A9P6PX92"/>
<organism evidence="11 12">
    <name type="scientific">Mortierella polycephala</name>
    <dbReference type="NCBI Taxonomy" id="41804"/>
    <lineage>
        <taxon>Eukaryota</taxon>
        <taxon>Fungi</taxon>
        <taxon>Fungi incertae sedis</taxon>
        <taxon>Mucoromycota</taxon>
        <taxon>Mortierellomycotina</taxon>
        <taxon>Mortierellomycetes</taxon>
        <taxon>Mortierellales</taxon>
        <taxon>Mortierellaceae</taxon>
        <taxon>Mortierella</taxon>
    </lineage>
</organism>
<keyword evidence="6" id="KW-0521">NADP</keyword>
<keyword evidence="12" id="KW-1185">Reference proteome</keyword>
<keyword evidence="4" id="KW-0479">Metal-binding</keyword>
<dbReference type="PROSITE" id="PS51385">
    <property type="entry name" value="YJEF_N"/>
    <property type="match status" value="1"/>
</dbReference>
<protein>
    <recommendedName>
        <fullName evidence="3">NAD(P)H-hydrate epimerase</fullName>
        <ecNumber evidence="3">5.1.99.6</ecNumber>
    </recommendedName>
</protein>
<accession>A0A9P6PX92</accession>
<evidence type="ECO:0000256" key="2">
    <source>
        <dbReference type="ARBA" id="ARBA00000909"/>
    </source>
</evidence>
<dbReference type="InterPro" id="IPR032976">
    <property type="entry name" value="YJEFN_prot_NAXE-like"/>
</dbReference>
<dbReference type="GO" id="GO:0046872">
    <property type="term" value="F:metal ion binding"/>
    <property type="evidence" value="ECO:0007669"/>
    <property type="project" value="UniProtKB-KW"/>
</dbReference>
<sequence>MNIKYLSQRAAQAIDVELMAPGGGGFVFEQLVELAGFSVAQAITKEYHHDKYPRVVVFSGPGNNGLDGLVAARHLTHFGYRPKIYYPKRADKPTNNGLMRQCTELDIPFVDTPEAGLQDSDLVVDAIFGFSFSGEVRQPFVSAIEALKKTQLPTVSGNLNNIGFEPSMLVSLTAPKEGVKHFKGLHYLGGRFVSKSMEKKWDLNLPQYPGTDQCVKLC</sequence>
<dbReference type="EMBL" id="JAAAJA010000433">
    <property type="protein sequence ID" value="KAG0253887.1"/>
    <property type="molecule type" value="Genomic_DNA"/>
</dbReference>
<evidence type="ECO:0000313" key="12">
    <source>
        <dbReference type="Proteomes" id="UP000726737"/>
    </source>
</evidence>
<dbReference type="GO" id="GO:0000166">
    <property type="term" value="F:nucleotide binding"/>
    <property type="evidence" value="ECO:0007669"/>
    <property type="project" value="UniProtKB-KW"/>
</dbReference>
<evidence type="ECO:0000256" key="6">
    <source>
        <dbReference type="ARBA" id="ARBA00022857"/>
    </source>
</evidence>
<evidence type="ECO:0000256" key="8">
    <source>
        <dbReference type="ARBA" id="ARBA00023027"/>
    </source>
</evidence>
<evidence type="ECO:0000256" key="1">
    <source>
        <dbReference type="ARBA" id="ARBA00000013"/>
    </source>
</evidence>
<dbReference type="GO" id="GO:0005739">
    <property type="term" value="C:mitochondrion"/>
    <property type="evidence" value="ECO:0007669"/>
    <property type="project" value="TreeGrafter"/>
</dbReference>
<dbReference type="PANTHER" id="PTHR13232:SF10">
    <property type="entry name" value="NAD(P)H-HYDRATE EPIMERASE"/>
    <property type="match status" value="1"/>
</dbReference>
<dbReference type="InterPro" id="IPR004443">
    <property type="entry name" value="YjeF_N_dom"/>
</dbReference>
<evidence type="ECO:0000256" key="4">
    <source>
        <dbReference type="ARBA" id="ARBA00022723"/>
    </source>
</evidence>
<evidence type="ECO:0000256" key="7">
    <source>
        <dbReference type="ARBA" id="ARBA00022958"/>
    </source>
</evidence>
<dbReference type="SUPFAM" id="SSF64153">
    <property type="entry name" value="YjeF N-terminal domain-like"/>
    <property type="match status" value="1"/>
</dbReference>
<keyword evidence="8" id="KW-0520">NAD</keyword>
<evidence type="ECO:0000256" key="9">
    <source>
        <dbReference type="ARBA" id="ARBA00023235"/>
    </source>
</evidence>
<reference evidence="11" key="1">
    <citation type="journal article" date="2020" name="Fungal Divers.">
        <title>Resolving the Mortierellaceae phylogeny through synthesis of multi-gene phylogenetics and phylogenomics.</title>
        <authorList>
            <person name="Vandepol N."/>
            <person name="Liber J."/>
            <person name="Desiro A."/>
            <person name="Na H."/>
            <person name="Kennedy M."/>
            <person name="Barry K."/>
            <person name="Grigoriev I.V."/>
            <person name="Miller A.N."/>
            <person name="O'Donnell K."/>
            <person name="Stajich J.E."/>
            <person name="Bonito G."/>
        </authorList>
    </citation>
    <scope>NUCLEOTIDE SEQUENCE</scope>
    <source>
        <strain evidence="11">KOD948</strain>
    </source>
</reference>
<dbReference type="OrthoDB" id="10064708at2759"/>
<keyword evidence="9" id="KW-0413">Isomerase</keyword>
<feature type="domain" description="YjeF N-terminal" evidence="10">
    <location>
        <begin position="11"/>
        <end position="205"/>
    </location>
</feature>
<dbReference type="Pfam" id="PF03853">
    <property type="entry name" value="YjeF_N"/>
    <property type="match status" value="1"/>
</dbReference>
<gene>
    <name evidence="11" type="ORF">BG011_006104</name>
</gene>
<proteinExistence type="predicted"/>
<dbReference type="NCBIfam" id="TIGR00197">
    <property type="entry name" value="yjeF_nterm"/>
    <property type="match status" value="1"/>
</dbReference>
<name>A0A9P6PX92_9FUNG</name>
<dbReference type="EC" id="5.1.99.6" evidence="3"/>
<evidence type="ECO:0000256" key="3">
    <source>
        <dbReference type="ARBA" id="ARBA00012228"/>
    </source>
</evidence>
<dbReference type="Gene3D" id="3.40.50.10260">
    <property type="entry name" value="YjeF N-terminal domain"/>
    <property type="match status" value="1"/>
</dbReference>
<keyword evidence="7" id="KW-0630">Potassium</keyword>
<dbReference type="GO" id="GO:0052856">
    <property type="term" value="F:NAD(P)HX epimerase activity"/>
    <property type="evidence" value="ECO:0007669"/>
    <property type="project" value="UniProtKB-EC"/>
</dbReference>
<evidence type="ECO:0000256" key="5">
    <source>
        <dbReference type="ARBA" id="ARBA00022741"/>
    </source>
</evidence>
<comment type="catalytic activity">
    <reaction evidence="2">
        <text>(6R)-NADPHX = (6S)-NADPHX</text>
        <dbReference type="Rhea" id="RHEA:32227"/>
        <dbReference type="ChEBI" id="CHEBI:64076"/>
        <dbReference type="ChEBI" id="CHEBI:64077"/>
        <dbReference type="EC" id="5.1.99.6"/>
    </reaction>
</comment>
<dbReference type="InterPro" id="IPR036652">
    <property type="entry name" value="YjeF_N_dom_sf"/>
</dbReference>